<dbReference type="GO" id="GO:0140727">
    <property type="term" value="P:siRNA-mediated pericentric heterochromatin formation"/>
    <property type="evidence" value="ECO:0007669"/>
    <property type="project" value="EnsemblFungi"/>
</dbReference>
<evidence type="ECO:0000256" key="2">
    <source>
        <dbReference type="ARBA" id="ARBA00022664"/>
    </source>
</evidence>
<dbReference type="eggNOG" id="KOG1258">
    <property type="taxonomic scope" value="Eukaryota"/>
</dbReference>
<evidence type="ECO:0008006" key="10">
    <source>
        <dbReference type="Google" id="ProtNLM"/>
    </source>
</evidence>
<dbReference type="AlphaFoldDB" id="W2RS29"/>
<protein>
    <recommendedName>
        <fullName evidence="10">Suppressor of forked domain-containing protein</fullName>
    </recommendedName>
</protein>
<evidence type="ECO:0000256" key="5">
    <source>
        <dbReference type="ARBA" id="ARBA00023242"/>
    </source>
</evidence>
<dbReference type="SMART" id="SM00386">
    <property type="entry name" value="HAT"/>
    <property type="match status" value="7"/>
</dbReference>
<dbReference type="InParanoid" id="W2RS29"/>
<dbReference type="HOGENOM" id="CLU_007434_3_1_1"/>
<dbReference type="Pfam" id="PF23240">
    <property type="entry name" value="HAT_PRP39_N"/>
    <property type="match status" value="1"/>
</dbReference>
<evidence type="ECO:0000313" key="8">
    <source>
        <dbReference type="EMBL" id="ETN38538.1"/>
    </source>
</evidence>
<dbReference type="GeneID" id="19973913"/>
<dbReference type="Proteomes" id="UP000030752">
    <property type="component" value="Unassembled WGS sequence"/>
</dbReference>
<dbReference type="RefSeq" id="XP_008719127.1">
    <property type="nucleotide sequence ID" value="XM_008720905.1"/>
</dbReference>
<accession>W2RS29</accession>
<dbReference type="InterPro" id="IPR003107">
    <property type="entry name" value="HAT"/>
</dbReference>
<dbReference type="InterPro" id="IPR059164">
    <property type="entry name" value="HAT_PRP39_C"/>
</dbReference>
<dbReference type="FunFam" id="1.25.40.10:FF:000064">
    <property type="entry name" value="Putative pre-mrna-processing factor 39"/>
    <property type="match status" value="1"/>
</dbReference>
<keyword evidence="2" id="KW-0507">mRNA processing</keyword>
<sequence>MDAFGANDEESAELKKLWAEMNVDPDNYETWEKLVRTVETLEGGINRNSSSQAITALREVYDRFLAKFPLFFGYWKKYADLEFSIAGTEAAEMVYERGVASVNNSADLWTNYCSFKTETSHDPDVIRELFERGAEAVGIDFLAHVFWDKYIEFEERMEQPDRIFALFGRIIVIPMHQYARYFEKYRQLAQTKPVHMLVPPQVLTQYQSEIENAGIGYKSGRSQQEVEQELRQRIDGYHLEIFRKTQAETTKRWTYESEIKRPYFHVTDLDEGQLDNWRKYLDFEEGQADYTRAHFLYERCLVVCALYEEFWLRYARWMFAQPGKEEEVRNIYMRASCLFVPIALPTIRLHYAFFEEMTGRVDIAKEIHEAILVQLPSHIDTIVSLANTSRRHGTIDDAVAVYAAQLESPTVEVSAKAAVVAHWAHLLWKIKGSTDEARAVFQKYQSYYFESESFWKGYLQLEIGQPTSVETEKEQYDRIKAVADALLYKSKLSETTLQSLIAIYMDYLMEKGGKEAAKEYLNLDREINGPTSVQKLPKTAPSATSKAAAGINGQVISPNSPIEPELTTHSSHLHPTI</sequence>
<dbReference type="VEuPathDB" id="FungiDB:HMPREF1541_06574"/>
<comment type="similarity">
    <text evidence="6">Belongs to the PRP39 family.</text>
</comment>
<dbReference type="FunFam" id="1.25.40.10:FF:000451">
    <property type="entry name" value="mRNA splicing protein (Prp39), putative"/>
    <property type="match status" value="1"/>
</dbReference>
<dbReference type="InterPro" id="IPR011990">
    <property type="entry name" value="TPR-like_helical_dom_sf"/>
</dbReference>
<dbReference type="STRING" id="1220924.W2RS29"/>
<keyword evidence="5" id="KW-0539">Nucleus</keyword>
<keyword evidence="9" id="KW-1185">Reference proteome</keyword>
<dbReference type="GO" id="GO:0000243">
    <property type="term" value="C:commitment complex"/>
    <property type="evidence" value="ECO:0007669"/>
    <property type="project" value="TreeGrafter"/>
</dbReference>
<dbReference type="Pfam" id="PF23241">
    <property type="entry name" value="HAT_PRP39_C"/>
    <property type="match status" value="1"/>
</dbReference>
<dbReference type="GO" id="GO:0005685">
    <property type="term" value="C:U1 snRNP"/>
    <property type="evidence" value="ECO:0007669"/>
    <property type="project" value="EnsemblFungi"/>
</dbReference>
<keyword evidence="3" id="KW-0677">Repeat</keyword>
<dbReference type="PANTHER" id="PTHR17204:SF5">
    <property type="entry name" value="PRE-MRNA-PROCESSING FACTOR 39"/>
    <property type="match status" value="1"/>
</dbReference>
<gene>
    <name evidence="8" type="ORF">HMPREF1541_06574</name>
</gene>
<reference evidence="8 9" key="1">
    <citation type="submission" date="2013-03" db="EMBL/GenBank/DDBJ databases">
        <title>The Genome Sequence of Phialophora europaea CBS 101466.</title>
        <authorList>
            <consortium name="The Broad Institute Genomics Platform"/>
            <person name="Cuomo C."/>
            <person name="de Hoog S."/>
            <person name="Gorbushina A."/>
            <person name="Walker B."/>
            <person name="Young S.K."/>
            <person name="Zeng Q."/>
            <person name="Gargeya S."/>
            <person name="Fitzgerald M."/>
            <person name="Haas B."/>
            <person name="Abouelleil A."/>
            <person name="Allen A.W."/>
            <person name="Alvarado L."/>
            <person name="Arachchi H.M."/>
            <person name="Berlin A.M."/>
            <person name="Chapman S.B."/>
            <person name="Gainer-Dewar J."/>
            <person name="Goldberg J."/>
            <person name="Griggs A."/>
            <person name="Gujja S."/>
            <person name="Hansen M."/>
            <person name="Howarth C."/>
            <person name="Imamovic A."/>
            <person name="Ireland A."/>
            <person name="Larimer J."/>
            <person name="McCowan C."/>
            <person name="Murphy C."/>
            <person name="Pearson M."/>
            <person name="Poon T.W."/>
            <person name="Priest M."/>
            <person name="Roberts A."/>
            <person name="Saif S."/>
            <person name="Shea T."/>
            <person name="Sisk P."/>
            <person name="Sykes S."/>
            <person name="Wortman J."/>
            <person name="Nusbaum C."/>
            <person name="Birren B."/>
        </authorList>
    </citation>
    <scope>NUCLEOTIDE SEQUENCE [LARGE SCALE GENOMIC DNA]</scope>
    <source>
        <strain evidence="8 9">CBS 101466</strain>
    </source>
</reference>
<dbReference type="PANTHER" id="PTHR17204">
    <property type="entry name" value="PRE-MRNA PROCESSING PROTEIN PRP39-RELATED"/>
    <property type="match status" value="1"/>
</dbReference>
<keyword evidence="4" id="KW-0508">mRNA splicing</keyword>
<name>W2RS29_CYPE1</name>
<dbReference type="SUPFAM" id="SSF48452">
    <property type="entry name" value="TPR-like"/>
    <property type="match status" value="1"/>
</dbReference>
<evidence type="ECO:0000256" key="3">
    <source>
        <dbReference type="ARBA" id="ARBA00022737"/>
    </source>
</evidence>
<evidence type="ECO:0000256" key="7">
    <source>
        <dbReference type="SAM" id="MobiDB-lite"/>
    </source>
</evidence>
<dbReference type="FunCoup" id="W2RS29">
    <property type="interactions" value="303"/>
</dbReference>
<feature type="region of interest" description="Disordered" evidence="7">
    <location>
        <begin position="553"/>
        <end position="577"/>
    </location>
</feature>
<dbReference type="GO" id="GO:0071004">
    <property type="term" value="C:U2-type prespliceosome"/>
    <property type="evidence" value="ECO:0007669"/>
    <property type="project" value="TreeGrafter"/>
</dbReference>
<organism evidence="8 9">
    <name type="scientific">Cyphellophora europaea (strain CBS 101466)</name>
    <name type="common">Phialophora europaea</name>
    <dbReference type="NCBI Taxonomy" id="1220924"/>
    <lineage>
        <taxon>Eukaryota</taxon>
        <taxon>Fungi</taxon>
        <taxon>Dikarya</taxon>
        <taxon>Ascomycota</taxon>
        <taxon>Pezizomycotina</taxon>
        <taxon>Eurotiomycetes</taxon>
        <taxon>Chaetothyriomycetidae</taxon>
        <taxon>Chaetothyriales</taxon>
        <taxon>Cyphellophoraceae</taxon>
        <taxon>Cyphellophora</taxon>
    </lineage>
</organism>
<evidence type="ECO:0000256" key="6">
    <source>
        <dbReference type="ARBA" id="ARBA00038019"/>
    </source>
</evidence>
<dbReference type="Gene3D" id="1.25.40.10">
    <property type="entry name" value="Tetratricopeptide repeat domain"/>
    <property type="match status" value="2"/>
</dbReference>
<evidence type="ECO:0000313" key="9">
    <source>
        <dbReference type="Proteomes" id="UP000030752"/>
    </source>
</evidence>
<comment type="subcellular location">
    <subcellularLocation>
        <location evidence="1">Nucleus</location>
    </subcellularLocation>
</comment>
<dbReference type="GO" id="GO:0030627">
    <property type="term" value="F:pre-mRNA 5'-splice site binding"/>
    <property type="evidence" value="ECO:0007669"/>
    <property type="project" value="TreeGrafter"/>
</dbReference>
<proteinExistence type="inferred from homology"/>
<dbReference type="EMBL" id="KB822722">
    <property type="protein sequence ID" value="ETN38538.1"/>
    <property type="molecule type" value="Genomic_DNA"/>
</dbReference>
<dbReference type="GO" id="GO:0000395">
    <property type="term" value="P:mRNA 5'-splice site recognition"/>
    <property type="evidence" value="ECO:0007669"/>
    <property type="project" value="TreeGrafter"/>
</dbReference>
<dbReference type="OrthoDB" id="10265668at2759"/>
<evidence type="ECO:0000256" key="4">
    <source>
        <dbReference type="ARBA" id="ARBA00023187"/>
    </source>
</evidence>
<evidence type="ECO:0000256" key="1">
    <source>
        <dbReference type="ARBA" id="ARBA00004123"/>
    </source>
</evidence>